<dbReference type="AlphaFoldDB" id="A0A1H7HG64"/>
<organism evidence="3 4">
    <name type="scientific">Sphingomonas palmae</name>
    <dbReference type="NCBI Taxonomy" id="1855283"/>
    <lineage>
        <taxon>Bacteria</taxon>
        <taxon>Pseudomonadati</taxon>
        <taxon>Pseudomonadota</taxon>
        <taxon>Alphaproteobacteria</taxon>
        <taxon>Sphingomonadales</taxon>
        <taxon>Sphingomonadaceae</taxon>
        <taxon>Sphingomonas</taxon>
    </lineage>
</organism>
<keyword evidence="2" id="KW-0732">Signal</keyword>
<sequence>MKTRANIASMLFCAAAFALSGCTTQQASIQPPPVVATLPPPPAVPPVMPAGGYIGMKSPTKRADGRYFTPNLDNTDQAAVWHLRNALNVAALGCDQAGGGVLAPYNEWLQTHATVIDRYYQALLREWQAAGWWDWQRVYDDNQTRIYNFYAQPAIRTAFCAAARKEVVQVGQVADDDLPTFARAALLRLDRPFVDFFAAYDAWRNYYDPAPPPLVKTIDIPAVAPSPTAATAQLDGTSATLEPPASSEPEVGAAPVSAAVEPQS</sequence>
<dbReference type="PROSITE" id="PS51257">
    <property type="entry name" value="PROKAR_LIPOPROTEIN"/>
    <property type="match status" value="1"/>
</dbReference>
<reference evidence="4" key="1">
    <citation type="submission" date="2016-10" db="EMBL/GenBank/DDBJ databases">
        <authorList>
            <person name="Varghese N."/>
            <person name="Submissions S."/>
        </authorList>
    </citation>
    <scope>NUCLEOTIDE SEQUENCE [LARGE SCALE GENOMIC DNA]</scope>
    <source>
        <strain evidence="4">JS21-1</strain>
    </source>
</reference>
<protein>
    <submittedName>
        <fullName evidence="3">Uncharacterized protein</fullName>
    </submittedName>
</protein>
<feature type="signal peptide" evidence="2">
    <location>
        <begin position="1"/>
        <end position="18"/>
    </location>
</feature>
<evidence type="ECO:0000256" key="2">
    <source>
        <dbReference type="SAM" id="SignalP"/>
    </source>
</evidence>
<dbReference type="EMBL" id="FNZZ01000001">
    <property type="protein sequence ID" value="SEK49198.1"/>
    <property type="molecule type" value="Genomic_DNA"/>
</dbReference>
<feature type="region of interest" description="Disordered" evidence="1">
    <location>
        <begin position="229"/>
        <end position="264"/>
    </location>
</feature>
<name>A0A1H7HG64_9SPHN</name>
<accession>A0A1H7HG64</accession>
<feature type="chain" id="PRO_5011553580" evidence="2">
    <location>
        <begin position="19"/>
        <end position="264"/>
    </location>
</feature>
<evidence type="ECO:0000313" key="3">
    <source>
        <dbReference type="EMBL" id="SEK49198.1"/>
    </source>
</evidence>
<proteinExistence type="predicted"/>
<dbReference type="Proteomes" id="UP000199214">
    <property type="component" value="Unassembled WGS sequence"/>
</dbReference>
<evidence type="ECO:0000256" key="1">
    <source>
        <dbReference type="SAM" id="MobiDB-lite"/>
    </source>
</evidence>
<gene>
    <name evidence="3" type="ORF">SAMN05216382_0509</name>
</gene>
<keyword evidence="4" id="KW-1185">Reference proteome</keyword>
<evidence type="ECO:0000313" key="4">
    <source>
        <dbReference type="Proteomes" id="UP000199214"/>
    </source>
</evidence>